<feature type="domain" description="Alpha-L-rhamnosidase concanavalin-like" evidence="5">
    <location>
        <begin position="231"/>
        <end position="328"/>
    </location>
</feature>
<feature type="region of interest" description="Disordered" evidence="4">
    <location>
        <begin position="1"/>
        <end position="29"/>
    </location>
</feature>
<dbReference type="InterPro" id="IPR012341">
    <property type="entry name" value="6hp_glycosidase-like_sf"/>
</dbReference>
<evidence type="ECO:0000259" key="5">
    <source>
        <dbReference type="Pfam" id="PF05592"/>
    </source>
</evidence>
<dbReference type="InterPro" id="IPR013737">
    <property type="entry name" value="Bac_rhamnosid_N"/>
</dbReference>
<evidence type="ECO:0000259" key="7">
    <source>
        <dbReference type="Pfam" id="PF17389"/>
    </source>
</evidence>
<dbReference type="SUPFAM" id="SSF48208">
    <property type="entry name" value="Six-hairpin glycosidases"/>
    <property type="match status" value="1"/>
</dbReference>
<dbReference type="Proteomes" id="UP000535437">
    <property type="component" value="Unassembled WGS sequence"/>
</dbReference>
<feature type="domain" description="Bacterial alpha-L-rhamnosidase N-terminal" evidence="6">
    <location>
        <begin position="56"/>
        <end position="219"/>
    </location>
</feature>
<dbReference type="PIRSF" id="PIRSF010631">
    <property type="entry name" value="A-rhamnsds"/>
    <property type="match status" value="1"/>
</dbReference>
<dbReference type="Pfam" id="PF17390">
    <property type="entry name" value="Bac_rhamnosid_C"/>
    <property type="match status" value="1"/>
</dbReference>
<dbReference type="AlphaFoldDB" id="A0A7Z0GL17"/>
<dbReference type="InterPro" id="IPR016007">
    <property type="entry name" value="Alpha_rhamnosid"/>
</dbReference>
<dbReference type="InterPro" id="IPR008928">
    <property type="entry name" value="6-hairpin_glycosidase_sf"/>
</dbReference>
<dbReference type="Gene3D" id="2.60.420.10">
    <property type="entry name" value="Maltose phosphorylase, domain 3"/>
    <property type="match status" value="1"/>
</dbReference>
<keyword evidence="9" id="KW-0326">Glycosidase</keyword>
<organism evidence="9 10">
    <name type="scientific">Nesterenkonia xinjiangensis</name>
    <dbReference type="NCBI Taxonomy" id="225327"/>
    <lineage>
        <taxon>Bacteria</taxon>
        <taxon>Bacillati</taxon>
        <taxon>Actinomycetota</taxon>
        <taxon>Actinomycetes</taxon>
        <taxon>Micrococcales</taxon>
        <taxon>Micrococcaceae</taxon>
        <taxon>Nesterenkonia</taxon>
    </lineage>
</organism>
<evidence type="ECO:0000256" key="1">
    <source>
        <dbReference type="ARBA" id="ARBA00001445"/>
    </source>
</evidence>
<evidence type="ECO:0000256" key="3">
    <source>
        <dbReference type="ARBA" id="ARBA00022801"/>
    </source>
</evidence>
<comment type="catalytic activity">
    <reaction evidence="1">
        <text>Hydrolysis of terminal non-reducing alpha-L-rhamnose residues in alpha-L-rhamnosides.</text>
        <dbReference type="EC" id="3.2.1.40"/>
    </reaction>
</comment>
<dbReference type="EC" id="3.2.1.40" evidence="2"/>
<dbReference type="PANTHER" id="PTHR33307:SF6">
    <property type="entry name" value="ALPHA-RHAMNOSIDASE (EUROFUNG)-RELATED"/>
    <property type="match status" value="1"/>
</dbReference>
<name>A0A7Z0GL17_9MICC</name>
<dbReference type="PANTHER" id="PTHR33307">
    <property type="entry name" value="ALPHA-RHAMNOSIDASE (EUROFUNG)"/>
    <property type="match status" value="1"/>
</dbReference>
<reference evidence="9 10" key="1">
    <citation type="submission" date="2020-07" db="EMBL/GenBank/DDBJ databases">
        <title>Sequencing the genomes of 1000 actinobacteria strains.</title>
        <authorList>
            <person name="Klenk H.-P."/>
        </authorList>
    </citation>
    <scope>NUCLEOTIDE SEQUENCE [LARGE SCALE GENOMIC DNA]</scope>
    <source>
        <strain evidence="9 10">DSM 15475</strain>
    </source>
</reference>
<dbReference type="Pfam" id="PF05592">
    <property type="entry name" value="Bac_rhamnosid"/>
    <property type="match status" value="1"/>
</dbReference>
<dbReference type="Gene3D" id="1.50.10.10">
    <property type="match status" value="1"/>
</dbReference>
<dbReference type="InterPro" id="IPR035396">
    <property type="entry name" value="Bac_rhamnosid6H"/>
</dbReference>
<dbReference type="Pfam" id="PF17389">
    <property type="entry name" value="Bac_rhamnosid6H"/>
    <property type="match status" value="1"/>
</dbReference>
<dbReference type="RefSeq" id="WP_179541311.1">
    <property type="nucleotide sequence ID" value="NZ_BAAALL010000002.1"/>
</dbReference>
<dbReference type="InterPro" id="IPR035398">
    <property type="entry name" value="Bac_rhamnosid_C"/>
</dbReference>
<feature type="domain" description="Alpha-L-rhamnosidase C-terminal" evidence="8">
    <location>
        <begin position="689"/>
        <end position="759"/>
    </location>
</feature>
<feature type="domain" description="Alpha-L-rhamnosidase six-hairpin glycosidase" evidence="7">
    <location>
        <begin position="333"/>
        <end position="687"/>
    </location>
</feature>
<evidence type="ECO:0000313" key="10">
    <source>
        <dbReference type="Proteomes" id="UP000535437"/>
    </source>
</evidence>
<evidence type="ECO:0000256" key="4">
    <source>
        <dbReference type="SAM" id="MobiDB-lite"/>
    </source>
</evidence>
<accession>A0A7Z0GL17</accession>
<evidence type="ECO:0000256" key="2">
    <source>
        <dbReference type="ARBA" id="ARBA00012652"/>
    </source>
</evidence>
<proteinExistence type="predicted"/>
<evidence type="ECO:0000313" key="9">
    <source>
        <dbReference type="EMBL" id="NYJ77890.1"/>
    </source>
</evidence>
<dbReference type="GO" id="GO:0005975">
    <property type="term" value="P:carbohydrate metabolic process"/>
    <property type="evidence" value="ECO:0007669"/>
    <property type="project" value="InterPro"/>
</dbReference>
<gene>
    <name evidence="9" type="ORF">HNR09_001301</name>
</gene>
<dbReference type="EMBL" id="JACCFY010000001">
    <property type="protein sequence ID" value="NYJ77890.1"/>
    <property type="molecule type" value="Genomic_DNA"/>
</dbReference>
<keyword evidence="3 9" id="KW-0378">Hydrolase</keyword>
<dbReference type="GO" id="GO:0030596">
    <property type="term" value="F:alpha-L-rhamnosidase activity"/>
    <property type="evidence" value="ECO:0007669"/>
    <property type="project" value="UniProtKB-EC"/>
</dbReference>
<dbReference type="InterPro" id="IPR008902">
    <property type="entry name" value="Rhamnosid_concanavalin"/>
</dbReference>
<protein>
    <recommendedName>
        <fullName evidence="2">alpha-L-rhamnosidase</fullName>
        <ecNumber evidence="2">3.2.1.40</ecNumber>
    </recommendedName>
</protein>
<evidence type="ECO:0000259" key="8">
    <source>
        <dbReference type="Pfam" id="PF17390"/>
    </source>
</evidence>
<keyword evidence="10" id="KW-1185">Reference proteome</keyword>
<dbReference type="Gene3D" id="2.60.120.260">
    <property type="entry name" value="Galactose-binding domain-like"/>
    <property type="match status" value="2"/>
</dbReference>
<comment type="caution">
    <text evidence="9">The sequence shown here is derived from an EMBL/GenBank/DDBJ whole genome shotgun (WGS) entry which is preliminary data.</text>
</comment>
<evidence type="ECO:0000259" key="6">
    <source>
        <dbReference type="Pfam" id="PF08531"/>
    </source>
</evidence>
<feature type="compositionally biased region" description="Low complexity" evidence="4">
    <location>
        <begin position="9"/>
        <end position="29"/>
    </location>
</feature>
<dbReference type="Pfam" id="PF08531">
    <property type="entry name" value="Bac_rhamnosid_N"/>
    <property type="match status" value="1"/>
</dbReference>
<sequence length="778" mass="85537">MTQHTTDTRTAPAPGEGARPAAGLPPLTTRAITPAAPLDSAPRFRKMFTLEAGHGEVLRATLRASALGVYEAQLDGVPVSEDVLAPGWSSYEWRLRYQTYDITAELQGSADVRHEHVLSATVGNGWYLGQLGWQERRRLYGEHRGLIMQLDVEYDDGHIQSVATDESWSASGSEILSDDLYDGQTIDARRRGEDPTEVPVRTLGFDAELVEPTGPPVRRQQEIPPQRIWTSPSGKTLVDFGQNLVGWLRLSASGARGETITVKHAEVLEQDELGTRPLRHADATDRFVLSGGEDTFEPTFTFHGFRYAEVTGYPGELSADALTAVVVHSEMPRTGTFRTSHQLVNRLHENVVWGLRGNFLDVPTDCPQRDERLGWTGDIAVFAPAAAHLYDVHGFLADWLQDLDAEQRAAAGFVPYVVPDALKYQDMPEEFQPVESAAIWSDAAVWVPWALWEASGEADVLAAQYDSMTAHLRRVESRLSPTGLWDQDFQFGDWLDPDASPHEPWNAKADRAVVATACVVRTARMVAETAQILGRDDDAATFRALADRVQAAYLEHYVDAEGRIRSDSTTVYTLAIVFDLLDETRRAAAGERLAELVRQAKFRVSTGFAGTPYITEALSSTGHTEEAYGLLLETGCPSWLYPVTMGATTIWERWDSMLPDGTINPGEMTSFNHYALGSVAAWMHRVVGGLAPAEPGYARVRVAPQPPVGVFAEEITWAETTQQTPHGLVTVAWRREGQALVLTVELPEGVEADVDVSSTFPGAETQVIGAGRHELRFG</sequence>